<reference evidence="1" key="1">
    <citation type="journal article" date="2015" name="Nature">
        <title>Complex archaea that bridge the gap between prokaryotes and eukaryotes.</title>
        <authorList>
            <person name="Spang A."/>
            <person name="Saw J.H."/>
            <person name="Jorgensen S.L."/>
            <person name="Zaremba-Niedzwiedzka K."/>
            <person name="Martijn J."/>
            <person name="Lind A.E."/>
            <person name="van Eijk R."/>
            <person name="Schleper C."/>
            <person name="Guy L."/>
            <person name="Ettema T.J."/>
        </authorList>
    </citation>
    <scope>NUCLEOTIDE SEQUENCE</scope>
</reference>
<proteinExistence type="predicted"/>
<name>A0A0F9MKM8_9ZZZZ</name>
<evidence type="ECO:0000313" key="1">
    <source>
        <dbReference type="EMBL" id="KKN07845.1"/>
    </source>
</evidence>
<comment type="caution">
    <text evidence="1">The sequence shown here is derived from an EMBL/GenBank/DDBJ whole genome shotgun (WGS) entry which is preliminary data.</text>
</comment>
<accession>A0A0F9MKM8</accession>
<sequence length="300" mass="34078">MPRELTTAVVKEWLNLVEGVFDIRELHADVGIDSPAGKSHLRVILHRMEHDSPPLVVSLGSGKYRKIDNEKTLMDWESADPDNWLPIFLPFDLHAHCLIYPKSIIIVVSGKDGGKTAFLLECLKLNYSGFTTDFFNSETGKEQFKKRVTPLNFPHPAPFNVYQRYDNFADVIEPNHLSIIDYLDFNSEVYLVGTEIDNIFRKLTTGVAIIGIQKPPPSVTFVKGVKKVIDRDLGYGGAFTIKRSVLYVSLSGNRLKVVSAKTPSDPKVRLTNMQWRYTFDDDGFFTDIQRYYGEEQTNPV</sequence>
<organism evidence="1">
    <name type="scientific">marine sediment metagenome</name>
    <dbReference type="NCBI Taxonomy" id="412755"/>
    <lineage>
        <taxon>unclassified sequences</taxon>
        <taxon>metagenomes</taxon>
        <taxon>ecological metagenomes</taxon>
    </lineage>
</organism>
<protein>
    <submittedName>
        <fullName evidence="1">Uncharacterized protein</fullName>
    </submittedName>
</protein>
<gene>
    <name evidence="1" type="ORF">LCGC14_1062980</name>
</gene>
<dbReference type="AlphaFoldDB" id="A0A0F9MKM8"/>
<dbReference type="EMBL" id="LAZR01004521">
    <property type="protein sequence ID" value="KKN07845.1"/>
    <property type="molecule type" value="Genomic_DNA"/>
</dbReference>